<evidence type="ECO:0000313" key="1">
    <source>
        <dbReference type="EMBL" id="EJW21892.1"/>
    </source>
</evidence>
<dbReference type="AlphaFoldDB" id="J9DXW8"/>
<keyword evidence="2" id="KW-1185">Reference proteome</keyword>
<accession>J9DXW8</accession>
<comment type="caution">
    <text evidence="1">The sequence shown here is derived from an EMBL/GenBank/DDBJ whole genome shotgun (WGS) entry which is preliminary data.</text>
</comment>
<dbReference type="PATRIC" id="fig|1220535.3.peg.284"/>
<dbReference type="Pfam" id="PF20346">
    <property type="entry name" value="DUF6641"/>
    <property type="match status" value="1"/>
</dbReference>
<proteinExistence type="predicted"/>
<dbReference type="EMBL" id="ALYF01000002">
    <property type="protein sequence ID" value="EJW21892.1"/>
    <property type="molecule type" value="Genomic_DNA"/>
</dbReference>
<gene>
    <name evidence="1" type="ORF">IMCC14465_02860</name>
</gene>
<evidence type="ECO:0000313" key="2">
    <source>
        <dbReference type="Proteomes" id="UP000004836"/>
    </source>
</evidence>
<sequence>MTVLDKLNFVTFNPLANNNPIAVRRRKLIAKIDEQIQLSANKDYTPTQQKWVTDEYGNQRKVEVAKRVKRWWTASVDGKINLVVRYGSKPLEFAKGKNAIELGSEAEVADVLTKVREAAELGELDALIEKQAQFGRRVTQKSK</sequence>
<dbReference type="OrthoDB" id="8099363at2"/>
<organism evidence="1 2">
    <name type="scientific">alpha proteobacterium IMCC14465</name>
    <dbReference type="NCBI Taxonomy" id="1220535"/>
    <lineage>
        <taxon>Bacteria</taxon>
        <taxon>Pseudomonadati</taxon>
        <taxon>Pseudomonadota</taxon>
        <taxon>Alphaproteobacteria</taxon>
        <taxon>PS1 clade</taxon>
    </lineage>
</organism>
<protein>
    <submittedName>
        <fullName evidence="1">Uncharacterized protein</fullName>
    </submittedName>
</protein>
<name>J9DXW8_9PROT</name>
<dbReference type="STRING" id="1220535.IMCC14465_02860"/>
<dbReference type="eggNOG" id="ENOG502ZBY6">
    <property type="taxonomic scope" value="Bacteria"/>
</dbReference>
<dbReference type="InterPro" id="IPR046581">
    <property type="entry name" value="DUF6641"/>
</dbReference>
<dbReference type="Proteomes" id="UP000004836">
    <property type="component" value="Unassembled WGS sequence"/>
</dbReference>
<reference evidence="1 2" key="1">
    <citation type="journal article" date="2012" name="J. Bacteriol.">
        <title>Genome Sequence of Strain IMCC14465, Isolated from the East Sea, Belonging to the PS1 Clade of Alphaproteobacteria.</title>
        <authorList>
            <person name="Yang S.J."/>
            <person name="Kang I."/>
            <person name="Cho J.C."/>
        </authorList>
    </citation>
    <scope>NUCLEOTIDE SEQUENCE [LARGE SCALE GENOMIC DNA]</scope>
    <source>
        <strain evidence="1 2">IMCC14465</strain>
    </source>
</reference>